<feature type="region of interest" description="Disordered" evidence="6">
    <location>
        <begin position="1"/>
        <end position="58"/>
    </location>
</feature>
<feature type="compositionally biased region" description="Basic and acidic residues" evidence="6">
    <location>
        <begin position="342"/>
        <end position="358"/>
    </location>
</feature>
<feature type="compositionally biased region" description="Acidic residues" evidence="6">
    <location>
        <begin position="279"/>
        <end position="325"/>
    </location>
</feature>
<feature type="domain" description="E2" evidence="8">
    <location>
        <begin position="57"/>
        <end position="260"/>
    </location>
</feature>
<name>A0AAV4G9A1_9GAST</name>
<feature type="compositionally biased region" description="Low complexity" evidence="6">
    <location>
        <begin position="42"/>
        <end position="51"/>
    </location>
</feature>
<evidence type="ECO:0000313" key="9">
    <source>
        <dbReference type="EMBL" id="GFR81821.1"/>
    </source>
</evidence>
<dbReference type="InterPro" id="IPR008155">
    <property type="entry name" value="Amyloid_glyco"/>
</dbReference>
<dbReference type="PRINTS" id="PR00203">
    <property type="entry name" value="AMYLOIDA4"/>
</dbReference>
<keyword evidence="2 7" id="KW-0812">Transmembrane</keyword>
<keyword evidence="4 7" id="KW-0472">Membrane</keyword>
<dbReference type="InterPro" id="IPR019543">
    <property type="entry name" value="APP_amyloid_C"/>
</dbReference>
<dbReference type="Proteomes" id="UP000762676">
    <property type="component" value="Unassembled WGS sequence"/>
</dbReference>
<feature type="transmembrane region" description="Helical" evidence="7">
    <location>
        <begin position="377"/>
        <end position="402"/>
    </location>
</feature>
<comment type="subcellular location">
    <subcellularLocation>
        <location evidence="1">Membrane</location>
        <topology evidence="1">Single-pass type I membrane protein</topology>
    </subcellularLocation>
</comment>
<dbReference type="GO" id="GO:0007409">
    <property type="term" value="P:axonogenesis"/>
    <property type="evidence" value="ECO:0007669"/>
    <property type="project" value="TreeGrafter"/>
</dbReference>
<evidence type="ECO:0000256" key="7">
    <source>
        <dbReference type="SAM" id="Phobius"/>
    </source>
</evidence>
<keyword evidence="3 7" id="KW-1133">Transmembrane helix</keyword>
<gene>
    <name evidence="9" type="ORF">ElyMa_005935600</name>
</gene>
<protein>
    <submittedName>
        <fullName evidence="9">Beta-amyloid protein</fullName>
    </submittedName>
</protein>
<feature type="compositionally biased region" description="Acidic residues" evidence="6">
    <location>
        <begin position="332"/>
        <end position="341"/>
    </location>
</feature>
<dbReference type="EMBL" id="BMAT01011906">
    <property type="protein sequence ID" value="GFR81821.1"/>
    <property type="molecule type" value="Genomic_DNA"/>
</dbReference>
<evidence type="ECO:0000259" key="8">
    <source>
        <dbReference type="PROSITE" id="PS51870"/>
    </source>
</evidence>
<comment type="similarity">
    <text evidence="5">Belongs to the APP family.</text>
</comment>
<comment type="caution">
    <text evidence="9">The sequence shown here is derived from an EMBL/GenBank/DDBJ whole genome shotgun (WGS) entry which is preliminary data.</text>
</comment>
<dbReference type="GO" id="GO:0008201">
    <property type="term" value="F:heparin binding"/>
    <property type="evidence" value="ECO:0007669"/>
    <property type="project" value="UniProtKB-UniRule"/>
</dbReference>
<dbReference type="Gene3D" id="2.30.29.30">
    <property type="entry name" value="Pleckstrin-homology domain (PH domain)/Phosphotyrosine-binding domain (PTB)"/>
    <property type="match status" value="1"/>
</dbReference>
<evidence type="ECO:0000256" key="5">
    <source>
        <dbReference type="PROSITE-ProRule" id="PRU01218"/>
    </source>
</evidence>
<keyword evidence="10" id="KW-1185">Reference proteome</keyword>
<feature type="compositionally biased region" description="Basic and acidic residues" evidence="6">
    <location>
        <begin position="1"/>
        <end position="27"/>
    </location>
</feature>
<dbReference type="InterPro" id="IPR036176">
    <property type="entry name" value="E2_sf"/>
</dbReference>
<feature type="region of interest" description="Disordered" evidence="6">
    <location>
        <begin position="279"/>
        <end position="358"/>
    </location>
</feature>
<dbReference type="InterPro" id="IPR024329">
    <property type="entry name" value="Amyloid_glyco_E2_domain"/>
</dbReference>
<reference evidence="9 10" key="1">
    <citation type="journal article" date="2021" name="Elife">
        <title>Chloroplast acquisition without the gene transfer in kleptoplastic sea slugs, Plakobranchus ocellatus.</title>
        <authorList>
            <person name="Maeda T."/>
            <person name="Takahashi S."/>
            <person name="Yoshida T."/>
            <person name="Shimamura S."/>
            <person name="Takaki Y."/>
            <person name="Nagai Y."/>
            <person name="Toyoda A."/>
            <person name="Suzuki Y."/>
            <person name="Arimoto A."/>
            <person name="Ishii H."/>
            <person name="Satoh N."/>
            <person name="Nishiyama T."/>
            <person name="Hasebe M."/>
            <person name="Maruyama T."/>
            <person name="Minagawa J."/>
            <person name="Obokata J."/>
            <person name="Shigenobu S."/>
        </authorList>
    </citation>
    <scope>NUCLEOTIDE SEQUENCE [LARGE SCALE GENOMIC DNA]</scope>
</reference>
<evidence type="ECO:0000256" key="2">
    <source>
        <dbReference type="ARBA" id="ARBA00022692"/>
    </source>
</evidence>
<dbReference type="Pfam" id="PF12925">
    <property type="entry name" value="APP_E2"/>
    <property type="match status" value="1"/>
</dbReference>
<sequence length="459" mass="53216">MAGSKSWEKKAGESTRYHAPQDNDKPDSWINRSGVDDDSDEVTTSSSSSSEDLNEDEVDLYEAYLRDQPFPTKYDNEHKKFLAAKAWMKKDQQRKVTKLLQDWQEAREHVDEVRKTDSPAADRLSKEITERFQNLYSAYEEEHNSEREQLIALHLQRVQALLNDRKRDAMDKYITALDEGDEDEIVWALHAYIKAEEKDRIHTVNHYEHVRFQSSREASRIHPFIVNHLRLTEQRIDQALEMLTRYPEIEARLKPEIEEFMGQFNAIAKSIRDVVIPEPEVDEEEESDDDDDSSLDSDVSFDESDMDEDDEDLDDDEDEDDDEVSDSVVPDNGEEDDEDAKEDEHDYERDPSFARRMDDSHNLKQGMRQKSLHSGQVGSVIGFALGGVSVFVIVVVAIVMVIRRRNNTQFVSHSYVEVDPAASPEERHVANMQMNGYENPTYMYFEVRTAAWNHLSLQI</sequence>
<dbReference type="AlphaFoldDB" id="A0AAV4G9A1"/>
<dbReference type="PANTHER" id="PTHR23103:SF15">
    <property type="entry name" value="AMYLOID-BETA-LIKE PROTEIN"/>
    <property type="match status" value="1"/>
</dbReference>
<evidence type="ECO:0000313" key="10">
    <source>
        <dbReference type="Proteomes" id="UP000762676"/>
    </source>
</evidence>
<dbReference type="InterPro" id="IPR011993">
    <property type="entry name" value="PH-like_dom_sf"/>
</dbReference>
<evidence type="ECO:0000256" key="4">
    <source>
        <dbReference type="ARBA" id="ARBA00023136"/>
    </source>
</evidence>
<evidence type="ECO:0000256" key="3">
    <source>
        <dbReference type="ARBA" id="ARBA00022989"/>
    </source>
</evidence>
<dbReference type="PANTHER" id="PTHR23103">
    <property type="entry name" value="ALZHEIMER'S DISEASE BETA-AMYLOID RELATED"/>
    <property type="match status" value="1"/>
</dbReference>
<organism evidence="9 10">
    <name type="scientific">Elysia marginata</name>
    <dbReference type="NCBI Taxonomy" id="1093978"/>
    <lineage>
        <taxon>Eukaryota</taxon>
        <taxon>Metazoa</taxon>
        <taxon>Spiralia</taxon>
        <taxon>Lophotrochozoa</taxon>
        <taxon>Mollusca</taxon>
        <taxon>Gastropoda</taxon>
        <taxon>Heterobranchia</taxon>
        <taxon>Euthyneura</taxon>
        <taxon>Panpulmonata</taxon>
        <taxon>Sacoglossa</taxon>
        <taxon>Placobranchoidea</taxon>
        <taxon>Plakobranchidae</taxon>
        <taxon>Elysia</taxon>
    </lineage>
</organism>
<evidence type="ECO:0000256" key="1">
    <source>
        <dbReference type="ARBA" id="ARBA00004479"/>
    </source>
</evidence>
<dbReference type="GO" id="GO:0007417">
    <property type="term" value="P:central nervous system development"/>
    <property type="evidence" value="ECO:0007669"/>
    <property type="project" value="TreeGrafter"/>
</dbReference>
<dbReference type="PROSITE" id="PS51870">
    <property type="entry name" value="APP_E2"/>
    <property type="match status" value="1"/>
</dbReference>
<proteinExistence type="inferred from homology"/>
<accession>A0AAV4G9A1</accession>
<dbReference type="SUPFAM" id="SSF109843">
    <property type="entry name" value="CAPPD, an extracellular domain of amyloid beta A4 protein"/>
    <property type="match status" value="1"/>
</dbReference>
<dbReference type="Gene3D" id="1.20.120.770">
    <property type="entry name" value="Amyloid precursor protein, E2 domain"/>
    <property type="match status" value="1"/>
</dbReference>
<evidence type="ECO:0000256" key="6">
    <source>
        <dbReference type="SAM" id="MobiDB-lite"/>
    </source>
</evidence>
<dbReference type="Pfam" id="PF10515">
    <property type="entry name" value="APP_amyloid"/>
    <property type="match status" value="1"/>
</dbReference>
<dbReference type="GO" id="GO:0016020">
    <property type="term" value="C:membrane"/>
    <property type="evidence" value="ECO:0007669"/>
    <property type="project" value="UniProtKB-SubCell"/>
</dbReference>